<evidence type="ECO:0000256" key="4">
    <source>
        <dbReference type="PIRSR" id="PIRSR601765-1"/>
    </source>
</evidence>
<keyword evidence="2 4" id="KW-0479">Metal-binding</keyword>
<name>A0A1C1D2E8_9EURO</name>
<reference evidence="7" key="1">
    <citation type="submission" date="2015-07" db="EMBL/GenBank/DDBJ databases">
        <authorList>
            <person name="Teixeira M.M."/>
            <person name="Souza R.C."/>
            <person name="Almeida L.G."/>
            <person name="Vicente V.A."/>
            <person name="de Hoog S."/>
            <person name="Bocca A.L."/>
            <person name="de Almeida S.R."/>
            <person name="Vasconcelos A.T."/>
            <person name="Felipe M.S."/>
        </authorList>
    </citation>
    <scope>NUCLEOTIDE SEQUENCE [LARGE SCALE GENOMIC DNA]</scope>
    <source>
        <strain evidence="7">KSF</strain>
    </source>
</reference>
<evidence type="ECO:0000256" key="3">
    <source>
        <dbReference type="ARBA" id="ARBA00022833"/>
    </source>
</evidence>
<dbReference type="STRING" id="86049.A0A1C1D2E8"/>
<dbReference type="InterPro" id="IPR036874">
    <property type="entry name" value="Carbonic_anhydrase_sf"/>
</dbReference>
<feature type="binding site" evidence="4">
    <location>
        <position position="101"/>
    </location>
    <ligand>
        <name>Zn(2+)</name>
        <dbReference type="ChEBI" id="CHEBI:29105"/>
    </ligand>
</feature>
<comment type="caution">
    <text evidence="6">The sequence shown here is derived from an EMBL/GenBank/DDBJ whole genome shotgun (WGS) entry which is preliminary data.</text>
</comment>
<dbReference type="VEuPathDB" id="FungiDB:G647_05049"/>
<evidence type="ECO:0000256" key="5">
    <source>
        <dbReference type="RuleBase" id="RU003956"/>
    </source>
</evidence>
<sequence length="190" mass="21242">MGSGYKPTIEELLQRNIAYASTHKPLGSLMTRMKNNPKAHGPHVLIVSCFDSRSDPFDFLKLVPRECLVLRNVGGRFSTVAEQIAALDTLFHVSQIVLVHHSNCGASHVTKQQALDSVREKRPEFTEFTELEARLPMKEDNHESVIEDLQMVKHNGFLRKDLIDGAAGFWLDVETGLLTRVYTDGSAGKI</sequence>
<protein>
    <recommendedName>
        <fullName evidence="5">Carbonic anhydrase</fullName>
        <ecNumber evidence="5">4.2.1.1</ecNumber>
    </recommendedName>
    <alternativeName>
        <fullName evidence="5">Carbonate dehydratase</fullName>
    </alternativeName>
</protein>
<keyword evidence="7" id="KW-1185">Reference proteome</keyword>
<dbReference type="EMBL" id="LGRB01000003">
    <property type="protein sequence ID" value="OCT54957.1"/>
    <property type="molecule type" value="Genomic_DNA"/>
</dbReference>
<keyword evidence="5" id="KW-0456">Lyase</keyword>
<accession>A0A1C1D2E8</accession>
<keyword evidence="3 4" id="KW-0862">Zinc</keyword>
<organism evidence="6 7">
    <name type="scientific">Cladophialophora carrionii</name>
    <dbReference type="NCBI Taxonomy" id="86049"/>
    <lineage>
        <taxon>Eukaryota</taxon>
        <taxon>Fungi</taxon>
        <taxon>Dikarya</taxon>
        <taxon>Ascomycota</taxon>
        <taxon>Pezizomycotina</taxon>
        <taxon>Eurotiomycetes</taxon>
        <taxon>Chaetothyriomycetidae</taxon>
        <taxon>Chaetothyriales</taxon>
        <taxon>Herpotrichiellaceae</taxon>
        <taxon>Cladophialophora</taxon>
    </lineage>
</organism>
<evidence type="ECO:0000313" key="6">
    <source>
        <dbReference type="EMBL" id="OCT54957.1"/>
    </source>
</evidence>
<dbReference type="PANTHER" id="PTHR43175:SF3">
    <property type="entry name" value="CARBON DISULFIDE HYDROLASE"/>
    <property type="match status" value="1"/>
</dbReference>
<dbReference type="SUPFAM" id="SSF53056">
    <property type="entry name" value="beta-carbonic anhydrase, cab"/>
    <property type="match status" value="1"/>
</dbReference>
<comment type="cofactor">
    <cofactor evidence="4">
        <name>Zn(2+)</name>
        <dbReference type="ChEBI" id="CHEBI:29105"/>
    </cofactor>
    <text evidence="4">Binds 1 zinc ion per subunit.</text>
</comment>
<proteinExistence type="inferred from homology"/>
<dbReference type="SMART" id="SM00947">
    <property type="entry name" value="Pro_CA"/>
    <property type="match status" value="1"/>
</dbReference>
<evidence type="ECO:0000256" key="1">
    <source>
        <dbReference type="ARBA" id="ARBA00006217"/>
    </source>
</evidence>
<comment type="catalytic activity">
    <reaction evidence="5">
        <text>hydrogencarbonate + H(+) = CO2 + H2O</text>
        <dbReference type="Rhea" id="RHEA:10748"/>
        <dbReference type="ChEBI" id="CHEBI:15377"/>
        <dbReference type="ChEBI" id="CHEBI:15378"/>
        <dbReference type="ChEBI" id="CHEBI:16526"/>
        <dbReference type="ChEBI" id="CHEBI:17544"/>
        <dbReference type="EC" id="4.2.1.1"/>
    </reaction>
</comment>
<dbReference type="Pfam" id="PF00484">
    <property type="entry name" value="Pro_CA"/>
    <property type="match status" value="1"/>
</dbReference>
<dbReference type="PANTHER" id="PTHR43175">
    <property type="entry name" value="CARBONIC ANHYDRASE"/>
    <property type="match status" value="1"/>
</dbReference>
<dbReference type="GO" id="GO:0008270">
    <property type="term" value="F:zinc ion binding"/>
    <property type="evidence" value="ECO:0007669"/>
    <property type="project" value="UniProtKB-UniRule"/>
</dbReference>
<feature type="binding site" evidence="4">
    <location>
        <position position="49"/>
    </location>
    <ligand>
        <name>Zn(2+)</name>
        <dbReference type="ChEBI" id="CHEBI:29105"/>
    </ligand>
</feature>
<gene>
    <name evidence="6" type="ORF">CLCR_11448</name>
</gene>
<dbReference type="OrthoDB" id="10248475at2759"/>
<dbReference type="AlphaFoldDB" id="A0A1C1D2E8"/>
<feature type="binding site" evidence="4">
    <location>
        <position position="51"/>
    </location>
    <ligand>
        <name>Zn(2+)</name>
        <dbReference type="ChEBI" id="CHEBI:29105"/>
    </ligand>
</feature>
<comment type="similarity">
    <text evidence="1 5">Belongs to the beta-class carbonic anhydrase family.</text>
</comment>
<comment type="function">
    <text evidence="5">Reversible hydration of carbon dioxide.</text>
</comment>
<evidence type="ECO:0000313" key="7">
    <source>
        <dbReference type="Proteomes" id="UP000094526"/>
    </source>
</evidence>
<dbReference type="Gene3D" id="3.40.1050.10">
    <property type="entry name" value="Carbonic anhydrase"/>
    <property type="match status" value="1"/>
</dbReference>
<dbReference type="GO" id="GO:0004089">
    <property type="term" value="F:carbonate dehydratase activity"/>
    <property type="evidence" value="ECO:0007669"/>
    <property type="project" value="UniProtKB-UniRule"/>
</dbReference>
<dbReference type="EC" id="4.2.1.1" evidence="5"/>
<dbReference type="Proteomes" id="UP000094526">
    <property type="component" value="Unassembled WGS sequence"/>
</dbReference>
<dbReference type="VEuPathDB" id="FungiDB:CLCR_11448"/>
<dbReference type="eggNOG" id="ENOG502RPW5">
    <property type="taxonomic scope" value="Eukaryota"/>
</dbReference>
<feature type="binding site" evidence="4">
    <location>
        <position position="104"/>
    </location>
    <ligand>
        <name>Zn(2+)</name>
        <dbReference type="ChEBI" id="CHEBI:29105"/>
    </ligand>
</feature>
<evidence type="ECO:0000256" key="2">
    <source>
        <dbReference type="ARBA" id="ARBA00022723"/>
    </source>
</evidence>
<dbReference type="InterPro" id="IPR001765">
    <property type="entry name" value="Carbonic_anhydrase"/>
</dbReference>